<accession>A0ACC6KV68</accession>
<organism evidence="1 2">
    <name type="scientific">Pedobacter africanus</name>
    <dbReference type="NCBI Taxonomy" id="151894"/>
    <lineage>
        <taxon>Bacteria</taxon>
        <taxon>Pseudomonadati</taxon>
        <taxon>Bacteroidota</taxon>
        <taxon>Sphingobacteriia</taxon>
        <taxon>Sphingobacteriales</taxon>
        <taxon>Sphingobacteriaceae</taxon>
        <taxon>Pedobacter</taxon>
    </lineage>
</organism>
<comment type="caution">
    <text evidence="1">The sequence shown here is derived from an EMBL/GenBank/DDBJ whole genome shotgun (WGS) entry which is preliminary data.</text>
</comment>
<proteinExistence type="predicted"/>
<dbReference type="Proteomes" id="UP001246858">
    <property type="component" value="Unassembled WGS sequence"/>
</dbReference>
<evidence type="ECO:0000313" key="2">
    <source>
        <dbReference type="Proteomes" id="UP001246858"/>
    </source>
</evidence>
<keyword evidence="2" id="KW-1185">Reference proteome</keyword>
<evidence type="ECO:0000313" key="1">
    <source>
        <dbReference type="EMBL" id="MDR6783234.1"/>
    </source>
</evidence>
<protein>
    <submittedName>
        <fullName evidence="1">Uncharacterized protein</fullName>
    </submittedName>
</protein>
<sequence>MNPIRSSGINLRPIMAFMIMGMLFNSCKKDKFSVPLNVGTIRFAANAYTIENNTVDPLTIVLPLSLPLEEEATVLISVDGQSTIAADQYTITPAIPAGGLTLKLPKGATEVSFQVSSLNSFEGEKSLVLKLSAATGGLSVANTNAVSSITIKGNPIILPEIKTSESGLAFGNVVTTSISDSKSYVLTGVKLSTDVLISATANFQVSLDDQAFGSSLTIPFATLNAAPVTIYARFLANTGINQTVTGSILHSSGTVPDAIVSVSGIEYGVAAPGVLIKKEDLEYGTTAGALSTRSGGSWATFSAGGSSAVQYISAGLTYTGYAGSGIGGALVSENGNGSREDISWAFPAQTSGVIYTAQMINFASAPATADFFLSLGDGASGTTPAYFNRIYAKANGSQLSLGIGRNSATAVYSTTGLDYGKTYLVVHKYEFATGNSALYLIGSTIPVIEPPVPNATSVATGDPASLTRVVIRQNTNAPLKATVDGIRVATSWKEAIGL</sequence>
<name>A0ACC6KV68_9SPHI</name>
<gene>
    <name evidence="1" type="ORF">J2X78_001786</name>
</gene>
<reference evidence="1" key="1">
    <citation type="submission" date="2023-07" db="EMBL/GenBank/DDBJ databases">
        <title>Sorghum-associated microbial communities from plants grown in Nebraska, USA.</title>
        <authorList>
            <person name="Schachtman D."/>
        </authorList>
    </citation>
    <scope>NUCLEOTIDE SEQUENCE</scope>
    <source>
        <strain evidence="1">2697</strain>
    </source>
</reference>
<dbReference type="EMBL" id="JAVDTF010000001">
    <property type="protein sequence ID" value="MDR6783234.1"/>
    <property type="molecule type" value="Genomic_DNA"/>
</dbReference>